<dbReference type="GeneID" id="108664780"/>
<evidence type="ECO:0000313" key="4">
    <source>
        <dbReference type="RefSeq" id="XP_018006952.1"/>
    </source>
</evidence>
<keyword evidence="1" id="KW-0479">Metal-binding</keyword>
<gene>
    <name evidence="4" type="primary">LOC108664780</name>
</gene>
<dbReference type="AlphaFoldDB" id="A0A8B7MZF1"/>
<dbReference type="Proteomes" id="UP000694843">
    <property type="component" value="Unplaced"/>
</dbReference>
<feature type="domain" description="C2H2-type" evidence="2">
    <location>
        <begin position="322"/>
        <end position="350"/>
    </location>
</feature>
<name>A0A8B7MZF1_HYAAZ</name>
<evidence type="ECO:0000259" key="2">
    <source>
        <dbReference type="PROSITE" id="PS50157"/>
    </source>
</evidence>
<evidence type="ECO:0000313" key="3">
    <source>
        <dbReference type="Proteomes" id="UP000694843"/>
    </source>
</evidence>
<organism evidence="3 4">
    <name type="scientific">Hyalella azteca</name>
    <name type="common">Amphipod</name>
    <dbReference type="NCBI Taxonomy" id="294128"/>
    <lineage>
        <taxon>Eukaryota</taxon>
        <taxon>Metazoa</taxon>
        <taxon>Ecdysozoa</taxon>
        <taxon>Arthropoda</taxon>
        <taxon>Crustacea</taxon>
        <taxon>Multicrustacea</taxon>
        <taxon>Malacostraca</taxon>
        <taxon>Eumalacostraca</taxon>
        <taxon>Peracarida</taxon>
        <taxon>Amphipoda</taxon>
        <taxon>Senticaudata</taxon>
        <taxon>Talitrida</taxon>
        <taxon>Talitroidea</taxon>
        <taxon>Hyalellidae</taxon>
        <taxon>Hyalella</taxon>
    </lineage>
</organism>
<dbReference type="GO" id="GO:0008270">
    <property type="term" value="F:zinc ion binding"/>
    <property type="evidence" value="ECO:0007669"/>
    <property type="project" value="UniProtKB-KW"/>
</dbReference>
<accession>A0A8B7MZF1</accession>
<proteinExistence type="predicted"/>
<keyword evidence="1" id="KW-0863">Zinc-finger</keyword>
<protein>
    <submittedName>
        <fullName evidence="4">Uncharacterized protein LOC108664780</fullName>
    </submittedName>
</protein>
<sequence length="415" mass="47741">MVADLGSKSSPSEAEAHVMDEIVTMAEIWDLQVDDDDDLEFLHLLPFIFLYGQQKEVWKSKVRTIEDFEKLKSEQPPSLTGLLPPCEVTNEERFSDAELEEICSKWRDVYKFIFMHHPYNVKVYESTQTLNCLGMSRFKKILETKRIYNHDRMEELLSCTHLNFAEALPEKEEQVLILSTPPAAKFEHSVYKTSVTVELCESQQQPQVTSIRLCLQDTNPVKVHTITEDAEVRHQCNEEDCDAANERMQIPTHESATQSSHCDGSRFLEAMEIDETSNDLEHGLSIKEINVNGVPRSGKREASLFSQCKPMTSPRDFFANKLICKLCGMSFFTKEYLSKHHIAEHETKKMLRCDICYVSTCCKPVLIEHLSSKHNLGDGKHCEMCDYFTWNAYSRKFCLAPKHRSGKALQCDMCK</sequence>
<evidence type="ECO:0000256" key="1">
    <source>
        <dbReference type="PROSITE-ProRule" id="PRU00042"/>
    </source>
</evidence>
<keyword evidence="1" id="KW-0862">Zinc</keyword>
<dbReference type="PROSITE" id="PS50157">
    <property type="entry name" value="ZINC_FINGER_C2H2_2"/>
    <property type="match status" value="1"/>
</dbReference>
<dbReference type="KEGG" id="hazt:108664780"/>
<dbReference type="InterPro" id="IPR013087">
    <property type="entry name" value="Znf_C2H2_type"/>
</dbReference>
<reference evidence="4" key="1">
    <citation type="submission" date="2025-08" db="UniProtKB">
        <authorList>
            <consortium name="RefSeq"/>
        </authorList>
    </citation>
    <scope>IDENTIFICATION</scope>
    <source>
        <tissue evidence="4">Whole organism</tissue>
    </source>
</reference>
<dbReference type="OrthoDB" id="3561125at2759"/>
<dbReference type="SMART" id="SM00355">
    <property type="entry name" value="ZnF_C2H2"/>
    <property type="match status" value="2"/>
</dbReference>
<keyword evidence="3" id="KW-1185">Reference proteome</keyword>
<dbReference type="PROSITE" id="PS00028">
    <property type="entry name" value="ZINC_FINGER_C2H2_1"/>
    <property type="match status" value="1"/>
</dbReference>
<dbReference type="RefSeq" id="XP_018006952.1">
    <property type="nucleotide sequence ID" value="XM_018151463.2"/>
</dbReference>